<dbReference type="RefSeq" id="WP_238308656.1">
    <property type="nucleotide sequence ID" value="NZ_BPRE01000020.1"/>
</dbReference>
<dbReference type="EMBL" id="BPRE01000020">
    <property type="protein sequence ID" value="GJE78074.1"/>
    <property type="molecule type" value="Genomic_DNA"/>
</dbReference>
<feature type="domain" description="SF3 helicase" evidence="4">
    <location>
        <begin position="549"/>
        <end position="704"/>
    </location>
</feature>
<evidence type="ECO:0000313" key="5">
    <source>
        <dbReference type="EMBL" id="GJE78074.1"/>
    </source>
</evidence>
<sequence>MSNDVKTVKMDNIFADNCDRYWAAGLPVMPLKQYSPNGGRDGKPSGKEPVVLNWQSLQSRMPTEVERTSWKVFHRNGNVGLPLGPQSGLVAIDIDTDDQDLIDKILSVLPPSPWKRIGQKGMVLVYKYDGQPIIRIKYRDDEGKLQSLVEMLGAGSQIVLPPSIHPKTVLPYRANADLVDVLDRVQSLPANIEQRLRDVLEKAGLKVGSRAFGSVTDYVSTGNRDNHLVAMAGLFARNVLRGEKTLLEATREIEVAVGTFMQRTYGDNIDPAKGPQKLIEFLVRDVTGPKAKALPKGWDEGLTKEQRENWGLDAFSSDNESWDAGQINTFFSSHLEKTGVKDNPELYMGVVKQTLAKMAANENLDPIEEDQLIAAMASHSVSSHRLTIAAIRRQLAQLRQGPIAGANHAEIAEAVVRDLSELSGEIRCHAEKLWQWNGSHWAVMDEGLVIKHIIKEYGAYKAATRASDHAGILRTIRGATQDPLTKNPIAGINFVNGFLTEDLELVEPNPDYGMTYTLPYPYLPEAAGKAARWQRMLVDYWGDDPDFAEKVTALGEVMALTMFGKMTDVQLAVCLYGVAHSGKSRIMEIMQALMPAEAQTSLPPTMWGDKFGPAQLVAKLLNFAGELSEHQQIDSAKFKQIVSGEVIDAQDKNKPLFTFRPRAAHWFASNHLPRSRDSSDGFTRRWLFLHFTRPFPKDERKVNKYDQLVISEEREAIAAWAVQHMVRLRTENFQVTEPASSVELRETLENELNSVRDFISTYRDTGMAWIGEEACRHLKDDANFVTQTNLWNEYRSYCISQSLVPISTKAMSKRMGHLQGQFGFRPDKIIGAHGGAILVYRFLALAPNRKAA</sequence>
<dbReference type="Pfam" id="PF19263">
    <property type="entry name" value="DUF5906"/>
    <property type="match status" value="1"/>
</dbReference>
<name>A0ABQ4V1X1_9HYPH</name>
<keyword evidence="2" id="KW-0378">Hydrolase</keyword>
<evidence type="ECO:0000259" key="4">
    <source>
        <dbReference type="PROSITE" id="PS51206"/>
    </source>
</evidence>
<evidence type="ECO:0000256" key="1">
    <source>
        <dbReference type="ARBA" id="ARBA00022741"/>
    </source>
</evidence>
<organism evidence="5 6">
    <name type="scientific">Methylorubrum suomiense</name>
    <dbReference type="NCBI Taxonomy" id="144191"/>
    <lineage>
        <taxon>Bacteria</taxon>
        <taxon>Pseudomonadati</taxon>
        <taxon>Pseudomonadota</taxon>
        <taxon>Alphaproteobacteria</taxon>
        <taxon>Hyphomicrobiales</taxon>
        <taxon>Methylobacteriaceae</taxon>
        <taxon>Methylorubrum</taxon>
    </lineage>
</organism>
<keyword evidence="6" id="KW-1185">Reference proteome</keyword>
<dbReference type="InterPro" id="IPR051620">
    <property type="entry name" value="ORF904-like_C"/>
</dbReference>
<accession>A0ABQ4V1X1</accession>
<dbReference type="InterPro" id="IPR027417">
    <property type="entry name" value="P-loop_NTPase"/>
</dbReference>
<keyword evidence="3" id="KW-0067">ATP-binding</keyword>
<dbReference type="Pfam" id="PF09250">
    <property type="entry name" value="Prim-Pol"/>
    <property type="match status" value="1"/>
</dbReference>
<dbReference type="NCBIfam" id="TIGR01613">
    <property type="entry name" value="primase_Cterm"/>
    <property type="match status" value="1"/>
</dbReference>
<keyword evidence="1" id="KW-0547">Nucleotide-binding</keyword>
<protein>
    <recommendedName>
        <fullName evidence="4">SF3 helicase domain-containing protein</fullName>
    </recommendedName>
</protein>
<dbReference type="SUPFAM" id="SSF56747">
    <property type="entry name" value="Prim-pol domain"/>
    <property type="match status" value="1"/>
</dbReference>
<dbReference type="InterPro" id="IPR006500">
    <property type="entry name" value="Helicase_put_C_phage/plasmid"/>
</dbReference>
<reference evidence="5" key="2">
    <citation type="submission" date="2021-08" db="EMBL/GenBank/DDBJ databases">
        <authorList>
            <person name="Tani A."/>
            <person name="Ola A."/>
            <person name="Ogura Y."/>
            <person name="Katsura K."/>
            <person name="Hayashi T."/>
        </authorList>
    </citation>
    <scope>NUCLEOTIDE SEQUENCE</scope>
    <source>
        <strain evidence="5">DSM 14458</strain>
    </source>
</reference>
<dbReference type="Gene3D" id="3.30.720.160">
    <property type="entry name" value="Bifunctional DNA primase/polymerase, N-terminal"/>
    <property type="match status" value="1"/>
</dbReference>
<evidence type="ECO:0000313" key="6">
    <source>
        <dbReference type="Proteomes" id="UP001055093"/>
    </source>
</evidence>
<evidence type="ECO:0000256" key="2">
    <source>
        <dbReference type="ARBA" id="ARBA00022801"/>
    </source>
</evidence>
<dbReference type="SUPFAM" id="SSF52540">
    <property type="entry name" value="P-loop containing nucleoside triphosphate hydrolases"/>
    <property type="match status" value="1"/>
</dbReference>
<evidence type="ECO:0000256" key="3">
    <source>
        <dbReference type="ARBA" id="ARBA00022840"/>
    </source>
</evidence>
<dbReference type="InterPro" id="IPR014015">
    <property type="entry name" value="Helicase_SF3_DNA-vir"/>
</dbReference>
<dbReference type="Gene3D" id="3.40.50.300">
    <property type="entry name" value="P-loop containing nucleotide triphosphate hydrolases"/>
    <property type="match status" value="1"/>
</dbReference>
<dbReference type="SMART" id="SM00943">
    <property type="entry name" value="Prim-Pol"/>
    <property type="match status" value="1"/>
</dbReference>
<dbReference type="PROSITE" id="PS51206">
    <property type="entry name" value="SF3_HELICASE_1"/>
    <property type="match status" value="1"/>
</dbReference>
<dbReference type="CDD" id="cd04859">
    <property type="entry name" value="Prim_Pol"/>
    <property type="match status" value="1"/>
</dbReference>
<dbReference type="Proteomes" id="UP001055093">
    <property type="component" value="Unassembled WGS sequence"/>
</dbReference>
<dbReference type="InterPro" id="IPR045455">
    <property type="entry name" value="NrS-1_pol-like_helicase"/>
</dbReference>
<reference evidence="5" key="1">
    <citation type="journal article" date="2021" name="Front. Microbiol.">
        <title>Comprehensive Comparative Genomics and Phenotyping of Methylobacterium Species.</title>
        <authorList>
            <person name="Alessa O."/>
            <person name="Ogura Y."/>
            <person name="Fujitani Y."/>
            <person name="Takami H."/>
            <person name="Hayashi T."/>
            <person name="Sahin N."/>
            <person name="Tani A."/>
        </authorList>
    </citation>
    <scope>NUCLEOTIDE SEQUENCE</scope>
    <source>
        <strain evidence="5">DSM 14458</strain>
    </source>
</reference>
<dbReference type="PANTHER" id="PTHR35372:SF2">
    <property type="entry name" value="SF3 HELICASE DOMAIN-CONTAINING PROTEIN"/>
    <property type="match status" value="1"/>
</dbReference>
<comment type="caution">
    <text evidence="5">The sequence shown here is derived from an EMBL/GenBank/DDBJ whole genome shotgun (WGS) entry which is preliminary data.</text>
</comment>
<proteinExistence type="predicted"/>
<gene>
    <name evidence="5" type="ORF">BGCPKDLD_4685</name>
</gene>
<dbReference type="InterPro" id="IPR015330">
    <property type="entry name" value="DNA_primase/pol_bifunc_N"/>
</dbReference>
<dbReference type="PANTHER" id="PTHR35372">
    <property type="entry name" value="ATP BINDING PROTEIN-RELATED"/>
    <property type="match status" value="1"/>
</dbReference>